<name>E1QE85_DESB2</name>
<dbReference type="PANTHER" id="PTHR43745:SF2">
    <property type="entry name" value="NITROREDUCTASE MJ1384-RELATED"/>
    <property type="match status" value="1"/>
</dbReference>
<reference evidence="3 4" key="1">
    <citation type="journal article" date="2010" name="Stand. Genomic Sci.">
        <title>Complete genome sequence of Desulfarculus baarsii type strain (2st14).</title>
        <authorList>
            <person name="Sun H."/>
            <person name="Spring S."/>
            <person name="Lapidus A."/>
            <person name="Davenport K."/>
            <person name="Del Rio T.G."/>
            <person name="Tice H."/>
            <person name="Nolan M."/>
            <person name="Copeland A."/>
            <person name="Cheng J.F."/>
            <person name="Lucas S."/>
            <person name="Tapia R."/>
            <person name="Goodwin L."/>
            <person name="Pitluck S."/>
            <person name="Ivanova N."/>
            <person name="Pagani I."/>
            <person name="Mavromatis K."/>
            <person name="Ovchinnikova G."/>
            <person name="Pati A."/>
            <person name="Chen A."/>
            <person name="Palaniappan K."/>
            <person name="Hauser L."/>
            <person name="Chang Y.J."/>
            <person name="Jeffries C.D."/>
            <person name="Detter J.C."/>
            <person name="Han C."/>
            <person name="Rohde M."/>
            <person name="Brambilla E."/>
            <person name="Goker M."/>
            <person name="Woyke T."/>
            <person name="Bristow J."/>
            <person name="Eisen J.A."/>
            <person name="Markowitz V."/>
            <person name="Hugenholtz P."/>
            <person name="Kyrpides N.C."/>
            <person name="Klenk H.P."/>
            <person name="Land M."/>
        </authorList>
    </citation>
    <scope>NUCLEOTIDE SEQUENCE [LARGE SCALE GENOMIC DNA]</scope>
    <source>
        <strain evidence="4">ATCC 33931 / DSM 2075 / LMG 7858 / VKM B-1802 / 2st14</strain>
    </source>
</reference>
<protein>
    <submittedName>
        <fullName evidence="3">SagB-type dehydrogenase domain protein</fullName>
    </submittedName>
</protein>
<dbReference type="STRING" id="644282.Deba_0499"/>
<dbReference type="Gene3D" id="3.40.109.10">
    <property type="entry name" value="NADH Oxidase"/>
    <property type="match status" value="2"/>
</dbReference>
<dbReference type="InterPro" id="IPR029479">
    <property type="entry name" value="Nitroreductase"/>
</dbReference>
<dbReference type="GO" id="GO:0016491">
    <property type="term" value="F:oxidoreductase activity"/>
    <property type="evidence" value="ECO:0007669"/>
    <property type="project" value="InterPro"/>
</dbReference>
<dbReference type="RefSeq" id="WP_013257326.1">
    <property type="nucleotide sequence ID" value="NC_014365.1"/>
</dbReference>
<dbReference type="HOGENOM" id="CLU_040017_0_0_7"/>
<feature type="compositionally biased region" description="Pro residues" evidence="1">
    <location>
        <begin position="290"/>
        <end position="299"/>
    </location>
</feature>
<sequence>MSSYHDETAYDPAGMEGHVLDWANQPSPFKFYKKIAPLPMPEPRPTTAGFWEAALAWPPPAAGPALADSADLAGLLQLAAGLTKRSGPQGLRAWASAGALHPCELYLAACDVDGAPQGLCHFDPASGGLHLLWPGRLATHIGRALAGPPARLGFFISAIHWRSLWKYRQRAYRYCLLDAGHLLANLELACAAHGLAPRTILGFPDTAAGVMAGVADRDEAIMAIVQAGPPPADPGPEQPGLPPLDLAAKPLGAVIGRDRRVLAAHAHGELFVAQPEPDWPEPEPGEHDQPLPPPTPPGEPSLWAVVHARRSRRNFVHAGLERRALATLLAAALPARGPMTARLLLAPGRDLAMGVYDYLPDRRALRPVVPGVDSRAALAQACLGQGWIGRAALTLCLWADLEKLERDFGPRAYRRAMIAAGRAGQRLYLAATALGLGCCGVGAFYDERAARAAALPPGGRLLYALACGPVKGWPGAPSAD</sequence>
<evidence type="ECO:0000256" key="1">
    <source>
        <dbReference type="SAM" id="MobiDB-lite"/>
    </source>
</evidence>
<organism evidence="3 4">
    <name type="scientific">Desulfarculus baarsii (strain ATCC 33931 / DSM 2075 / LMG 7858 / VKM B-1802 / 2st14)</name>
    <dbReference type="NCBI Taxonomy" id="644282"/>
    <lineage>
        <taxon>Bacteria</taxon>
        <taxon>Pseudomonadati</taxon>
        <taxon>Thermodesulfobacteriota</taxon>
        <taxon>Desulfarculia</taxon>
        <taxon>Desulfarculales</taxon>
        <taxon>Desulfarculaceae</taxon>
        <taxon>Desulfarculus</taxon>
    </lineage>
</organism>
<feature type="domain" description="Nitroreductase" evidence="2">
    <location>
        <begin position="308"/>
        <end position="468"/>
    </location>
</feature>
<dbReference type="eggNOG" id="COG0778">
    <property type="taxonomic scope" value="Bacteria"/>
</dbReference>
<dbReference type="Pfam" id="PF00881">
    <property type="entry name" value="Nitroreductase"/>
    <property type="match status" value="1"/>
</dbReference>
<gene>
    <name evidence="3" type="ordered locus">Deba_0499</name>
</gene>
<dbReference type="CDD" id="cd02142">
    <property type="entry name" value="McbC_SagB-like_oxidoreductase"/>
    <property type="match status" value="2"/>
</dbReference>
<accession>E1QE85</accession>
<dbReference type="OrthoDB" id="9801593at2"/>
<dbReference type="Proteomes" id="UP000009047">
    <property type="component" value="Chromosome"/>
</dbReference>
<dbReference type="InterPro" id="IPR000415">
    <property type="entry name" value="Nitroreductase-like"/>
</dbReference>
<dbReference type="InterPro" id="IPR052544">
    <property type="entry name" value="Bacteriocin_Proc_Enz"/>
</dbReference>
<proteinExistence type="predicted"/>
<evidence type="ECO:0000259" key="2">
    <source>
        <dbReference type="Pfam" id="PF00881"/>
    </source>
</evidence>
<feature type="region of interest" description="Disordered" evidence="1">
    <location>
        <begin position="274"/>
        <end position="301"/>
    </location>
</feature>
<dbReference type="NCBIfam" id="TIGR03605">
    <property type="entry name" value="antibiot_sagB"/>
    <property type="match status" value="1"/>
</dbReference>
<dbReference type="AlphaFoldDB" id="E1QE85"/>
<dbReference type="KEGG" id="dbr:Deba_0499"/>
<evidence type="ECO:0000313" key="4">
    <source>
        <dbReference type="Proteomes" id="UP000009047"/>
    </source>
</evidence>
<dbReference type="SUPFAM" id="SSF55469">
    <property type="entry name" value="FMN-dependent nitroreductase-like"/>
    <property type="match status" value="2"/>
</dbReference>
<dbReference type="PANTHER" id="PTHR43745">
    <property type="entry name" value="NITROREDUCTASE MJ1384-RELATED"/>
    <property type="match status" value="1"/>
</dbReference>
<dbReference type="EMBL" id="CP002085">
    <property type="protein sequence ID" value="ADK83871.1"/>
    <property type="molecule type" value="Genomic_DNA"/>
</dbReference>
<evidence type="ECO:0000313" key="3">
    <source>
        <dbReference type="EMBL" id="ADK83871.1"/>
    </source>
</evidence>
<keyword evidence="4" id="KW-1185">Reference proteome</keyword>
<dbReference type="InterPro" id="IPR020051">
    <property type="entry name" value="SagB-type_dehydrogenase"/>
</dbReference>